<name>A0A133U6Y5_9EURY</name>
<organism evidence="2 3">
    <name type="scientific">candidate division MSBL1 archaeon SCGC-AAA259B11</name>
    <dbReference type="NCBI Taxonomy" id="1698260"/>
    <lineage>
        <taxon>Archaea</taxon>
        <taxon>Methanobacteriati</taxon>
        <taxon>Methanobacteriota</taxon>
        <taxon>candidate division MSBL1</taxon>
    </lineage>
</organism>
<protein>
    <submittedName>
        <fullName evidence="2">Uncharacterized protein</fullName>
    </submittedName>
</protein>
<evidence type="ECO:0000313" key="3">
    <source>
        <dbReference type="Proteomes" id="UP000070184"/>
    </source>
</evidence>
<proteinExistence type="predicted"/>
<dbReference type="Proteomes" id="UP000070184">
    <property type="component" value="Unassembled WGS sequence"/>
</dbReference>
<dbReference type="AlphaFoldDB" id="A0A133U6Y5"/>
<accession>A0A133U6Y5</accession>
<keyword evidence="1" id="KW-0175">Coiled coil</keyword>
<sequence>MEIRLCLKDKCIETVAEEKYEELAKELLKGENEEKEKKLEFLKDFLENADFNELRSSGYDGGQEMEVVISNKGSGFSVRKIK</sequence>
<evidence type="ECO:0000256" key="1">
    <source>
        <dbReference type="SAM" id="Coils"/>
    </source>
</evidence>
<gene>
    <name evidence="2" type="ORF">AKJ61_01790</name>
</gene>
<evidence type="ECO:0000313" key="2">
    <source>
        <dbReference type="EMBL" id="KXA89941.1"/>
    </source>
</evidence>
<comment type="caution">
    <text evidence="2">The sequence shown here is derived from an EMBL/GenBank/DDBJ whole genome shotgun (WGS) entry which is preliminary data.</text>
</comment>
<dbReference type="EMBL" id="LHXK01000017">
    <property type="protein sequence ID" value="KXA89941.1"/>
    <property type="molecule type" value="Genomic_DNA"/>
</dbReference>
<keyword evidence="3" id="KW-1185">Reference proteome</keyword>
<feature type="coiled-coil region" evidence="1">
    <location>
        <begin position="13"/>
        <end position="45"/>
    </location>
</feature>
<reference evidence="2 3" key="1">
    <citation type="journal article" date="2016" name="Sci. Rep.">
        <title>Metabolic traits of an uncultured archaeal lineage -MSBL1- from brine pools of the Red Sea.</title>
        <authorList>
            <person name="Mwirichia R."/>
            <person name="Alam I."/>
            <person name="Rashid M."/>
            <person name="Vinu M."/>
            <person name="Ba-Alawi W."/>
            <person name="Anthony Kamau A."/>
            <person name="Kamanda Ngugi D."/>
            <person name="Goker M."/>
            <person name="Klenk H.P."/>
            <person name="Bajic V."/>
            <person name="Stingl U."/>
        </authorList>
    </citation>
    <scope>NUCLEOTIDE SEQUENCE [LARGE SCALE GENOMIC DNA]</scope>
    <source>
        <strain evidence="2">SCGC-AAA259B11</strain>
    </source>
</reference>